<accession>T1A2E8</accession>
<proteinExistence type="predicted"/>
<name>T1A2E8_9ZZZZ</name>
<feature type="non-terminal residue" evidence="1">
    <location>
        <position position="1"/>
    </location>
</feature>
<sequence>WVSAFALVVTCLICTPVWGRTLIIKRLTTIQFHHVYYLHVGMHVGLSPSAQHALQSGIPLLLKLRIRVVRRNAWFWQGPLATLSERFSIQDRVLTEQIVVRDLNSGSQSYFRNIHAALRALDSVQDIPIIDRSLLHTGHHYRIRVKAILDIEDIPSNLRWVAWIWSDWRTTSPWQTTSLNP</sequence>
<gene>
    <name evidence="1" type="ORF">B2A_12482</name>
</gene>
<dbReference type="Pfam" id="PF14334">
    <property type="entry name" value="DUF4390"/>
    <property type="match status" value="1"/>
</dbReference>
<dbReference type="AlphaFoldDB" id="T1A2E8"/>
<dbReference type="InterPro" id="IPR025500">
    <property type="entry name" value="DUF4390"/>
</dbReference>
<evidence type="ECO:0000313" key="1">
    <source>
        <dbReference type="EMBL" id="EQD35244.1"/>
    </source>
</evidence>
<comment type="caution">
    <text evidence="1">The sequence shown here is derived from an EMBL/GenBank/DDBJ whole genome shotgun (WGS) entry which is preliminary data.</text>
</comment>
<reference evidence="1" key="1">
    <citation type="submission" date="2013-08" db="EMBL/GenBank/DDBJ databases">
        <authorList>
            <person name="Mendez C."/>
            <person name="Richter M."/>
            <person name="Ferrer M."/>
            <person name="Sanchez J."/>
        </authorList>
    </citation>
    <scope>NUCLEOTIDE SEQUENCE</scope>
</reference>
<protein>
    <recommendedName>
        <fullName evidence="2">DUF4390 domain-containing protein</fullName>
    </recommendedName>
</protein>
<evidence type="ECO:0008006" key="2">
    <source>
        <dbReference type="Google" id="ProtNLM"/>
    </source>
</evidence>
<reference evidence="1" key="2">
    <citation type="journal article" date="2014" name="ISME J.">
        <title>Microbial stratification in low pH oxic and suboxic macroscopic growths along an acid mine drainage.</title>
        <authorList>
            <person name="Mendez-Garcia C."/>
            <person name="Mesa V."/>
            <person name="Sprenger R.R."/>
            <person name="Richter M."/>
            <person name="Diez M.S."/>
            <person name="Solano J."/>
            <person name="Bargiela R."/>
            <person name="Golyshina O.V."/>
            <person name="Manteca A."/>
            <person name="Ramos J.L."/>
            <person name="Gallego J.R."/>
            <person name="Llorente I."/>
            <person name="Martins Dos Santos V.A."/>
            <person name="Jensen O.N."/>
            <person name="Pelaez A.I."/>
            <person name="Sanchez J."/>
            <person name="Ferrer M."/>
        </authorList>
    </citation>
    <scope>NUCLEOTIDE SEQUENCE</scope>
</reference>
<dbReference type="EMBL" id="AUZZ01009003">
    <property type="protein sequence ID" value="EQD35244.1"/>
    <property type="molecule type" value="Genomic_DNA"/>
</dbReference>
<organism evidence="1">
    <name type="scientific">mine drainage metagenome</name>
    <dbReference type="NCBI Taxonomy" id="410659"/>
    <lineage>
        <taxon>unclassified sequences</taxon>
        <taxon>metagenomes</taxon>
        <taxon>ecological metagenomes</taxon>
    </lineage>
</organism>